<evidence type="ECO:0000313" key="7">
    <source>
        <dbReference type="Proteomes" id="UP000001861"/>
    </source>
</evidence>
<dbReference type="Gene3D" id="3.90.190.10">
    <property type="entry name" value="Protein tyrosine phosphatase superfamily"/>
    <property type="match status" value="1"/>
</dbReference>
<proteinExistence type="predicted"/>
<feature type="domain" description="Phosphatase tensin-type" evidence="5">
    <location>
        <begin position="16"/>
        <end position="298"/>
    </location>
</feature>
<dbReference type="InterPro" id="IPR057023">
    <property type="entry name" value="PTP-SAK"/>
</dbReference>
<gene>
    <name evidence="6" type="ORF">CC1G_05293</name>
</gene>
<dbReference type="GO" id="GO:0048870">
    <property type="term" value="P:cell motility"/>
    <property type="evidence" value="ECO:0007669"/>
    <property type="project" value="TreeGrafter"/>
</dbReference>
<organism evidence="6 7">
    <name type="scientific">Coprinopsis cinerea (strain Okayama-7 / 130 / ATCC MYA-4618 / FGSC 9003)</name>
    <name type="common">Inky cap fungus</name>
    <name type="synonym">Hormographiella aspergillata</name>
    <dbReference type="NCBI Taxonomy" id="240176"/>
    <lineage>
        <taxon>Eukaryota</taxon>
        <taxon>Fungi</taxon>
        <taxon>Dikarya</taxon>
        <taxon>Basidiomycota</taxon>
        <taxon>Agaricomycotina</taxon>
        <taxon>Agaricomycetes</taxon>
        <taxon>Agaricomycetidae</taxon>
        <taxon>Agaricales</taxon>
        <taxon>Agaricineae</taxon>
        <taxon>Psathyrellaceae</taxon>
        <taxon>Coprinopsis</taxon>
    </lineage>
</organism>
<dbReference type="SUPFAM" id="SSF52799">
    <property type="entry name" value="(Phosphotyrosine protein) phosphatases II"/>
    <property type="match status" value="1"/>
</dbReference>
<name>A8PCI5_COPC7</name>
<dbReference type="PANTHER" id="PTHR12305:SF81">
    <property type="entry name" value="PHOSPHATIDYLINOSITOL 3,4,5-TRISPHOSPHATE 3-PHOSPHATASE AND DUAL-SPECIFICITY PROTEIN PHOSPHATASE PTEN"/>
    <property type="match status" value="1"/>
</dbReference>
<dbReference type="KEGG" id="cci:CC1G_05293"/>
<dbReference type="EC" id="3.1.3.67" evidence="1"/>
<keyword evidence="7" id="KW-1185">Reference proteome</keyword>
<dbReference type="RefSeq" id="XP_001840407.1">
    <property type="nucleotide sequence ID" value="XM_001840355.1"/>
</dbReference>
<dbReference type="GO" id="GO:0004725">
    <property type="term" value="F:protein tyrosine phosphatase activity"/>
    <property type="evidence" value="ECO:0007669"/>
    <property type="project" value="TreeGrafter"/>
</dbReference>
<dbReference type="GO" id="GO:0016314">
    <property type="term" value="F:phosphatidylinositol-3,4,5-trisphosphate 3-phosphatase activity"/>
    <property type="evidence" value="ECO:0007669"/>
    <property type="project" value="UniProtKB-EC"/>
</dbReference>
<dbReference type="GO" id="GO:0042995">
    <property type="term" value="C:cell projection"/>
    <property type="evidence" value="ECO:0007669"/>
    <property type="project" value="TreeGrafter"/>
</dbReference>
<dbReference type="PANTHER" id="PTHR12305">
    <property type="entry name" value="PHOSPHATASE WITH HOMOLOGY TO TENSIN"/>
    <property type="match status" value="1"/>
</dbReference>
<evidence type="ECO:0000256" key="2">
    <source>
        <dbReference type="ARBA" id="ARBA00022801"/>
    </source>
</evidence>
<feature type="region of interest" description="Disordered" evidence="3">
    <location>
        <begin position="349"/>
        <end position="394"/>
    </location>
</feature>
<comment type="caution">
    <text evidence="6">The sequence shown here is derived from an EMBL/GenBank/DDBJ whole genome shotgun (WGS) entry which is preliminary data.</text>
</comment>
<dbReference type="PROSITE" id="PS50056">
    <property type="entry name" value="TYR_PHOSPHATASE_2"/>
    <property type="match status" value="1"/>
</dbReference>
<dbReference type="InterPro" id="IPR029023">
    <property type="entry name" value="Tensin_phosphatase"/>
</dbReference>
<dbReference type="Pfam" id="PF22784">
    <property type="entry name" value="PTP-SAK"/>
    <property type="match status" value="1"/>
</dbReference>
<dbReference type="AlphaFoldDB" id="A8PCI5"/>
<dbReference type="PROSITE" id="PS51181">
    <property type="entry name" value="PPASE_TENSIN"/>
    <property type="match status" value="1"/>
</dbReference>
<dbReference type="GO" id="GO:0046856">
    <property type="term" value="P:phosphatidylinositol dephosphorylation"/>
    <property type="evidence" value="ECO:0007669"/>
    <property type="project" value="TreeGrafter"/>
</dbReference>
<dbReference type="OMA" id="NFCPVKE"/>
<dbReference type="GO" id="GO:0051896">
    <property type="term" value="P:regulation of phosphatidylinositol 3-kinase/protein kinase B signal transduction"/>
    <property type="evidence" value="ECO:0007669"/>
    <property type="project" value="TreeGrafter"/>
</dbReference>
<dbReference type="Proteomes" id="UP000001861">
    <property type="component" value="Unassembled WGS sequence"/>
</dbReference>
<feature type="region of interest" description="Disordered" evidence="3">
    <location>
        <begin position="257"/>
        <end position="279"/>
    </location>
</feature>
<dbReference type="InterPro" id="IPR016130">
    <property type="entry name" value="Tyr_Pase_AS"/>
</dbReference>
<feature type="compositionally biased region" description="Basic and acidic residues" evidence="3">
    <location>
        <begin position="261"/>
        <end position="272"/>
    </location>
</feature>
<sequence>MADFIRRLVSGPKARFQDTELGLDLDLVYVTDQIIVMGYPAAGLEGLYRNKREDAKRFLDHRHGKNYWVFNFCPIRENSYDPSVFDGRVTRFPFPDHHAPPLALLPLLAREMHAWLDGSPERVAVLHCKAGKGRSGTMACTYLLTLDSPPTAPSLNRNLSATERAQLHTEERINELPEDDDTVDLTSPEKPASHHRKPTPDTTDLKAAQLPPSDADGILDVDKGTSPASSPRLGSPPNPERSFIDSLKGVLDLHTARRMKPASDPKSPDVKQKKQRQGVSIPSQRRWLYYWALLLAGDAPKDVLNHTKTPDGKSVTKSAKPGVRVTRIQVRMREGSNVTRRIVHATNVVLHKASSVRKPSSKTSKDRADSTSPTRDTPSPTSKSESTKDDPNQLWASVARYDDDLVDLLEKWEAWTRQEGSGGLAKRRGNSKTMHIDDIEHDLEQLFDSSGKWDSGKMVCSFARFGLRGAKDETVTVTQEEGRKTKVHTHTLRLLTDERWNELKNRVAFAPPDAAESVTRSTTATPAEAAGVTTENVKELENDLQKLDIPSSEANSMYDESEIRKEVDEGEMSEELEGLVVDASRELRVKLYIGKVFIGWFWFIPSFHMPQPPSGATGDPSTTRATFRLTKKDLDFALGLGSDIIDVDVDMEWVLPQAESAPAVDAATLPVKATSDPRADSLEEVEGQGGVGAVVQAIAGGDSDALGDAVKVGQASDV</sequence>
<dbReference type="InterPro" id="IPR000387">
    <property type="entry name" value="Tyr_Pase_dom"/>
</dbReference>
<evidence type="ECO:0000259" key="4">
    <source>
        <dbReference type="PROSITE" id="PS50056"/>
    </source>
</evidence>
<dbReference type="EMBL" id="AACS02000011">
    <property type="protein sequence ID" value="EAU81463.1"/>
    <property type="molecule type" value="Genomic_DNA"/>
</dbReference>
<dbReference type="GO" id="GO:0043491">
    <property type="term" value="P:phosphatidylinositol 3-kinase/protein kinase B signal transduction"/>
    <property type="evidence" value="ECO:0007669"/>
    <property type="project" value="TreeGrafter"/>
</dbReference>
<keyword evidence="2" id="KW-0378">Hydrolase</keyword>
<dbReference type="GO" id="GO:0005886">
    <property type="term" value="C:plasma membrane"/>
    <property type="evidence" value="ECO:0007669"/>
    <property type="project" value="TreeGrafter"/>
</dbReference>
<accession>A8PCI5</accession>
<dbReference type="GO" id="GO:0005634">
    <property type="term" value="C:nucleus"/>
    <property type="evidence" value="ECO:0007669"/>
    <property type="project" value="TreeGrafter"/>
</dbReference>
<evidence type="ECO:0000259" key="5">
    <source>
        <dbReference type="PROSITE" id="PS51181"/>
    </source>
</evidence>
<dbReference type="PROSITE" id="PS00383">
    <property type="entry name" value="TYR_PHOSPHATASE_1"/>
    <property type="match status" value="1"/>
</dbReference>
<feature type="domain" description="Tyrosine specific protein phosphatases" evidence="4">
    <location>
        <begin position="102"/>
        <end position="183"/>
    </location>
</feature>
<dbReference type="InterPro" id="IPR029021">
    <property type="entry name" value="Prot-tyrosine_phosphatase-like"/>
</dbReference>
<dbReference type="GO" id="GO:0005829">
    <property type="term" value="C:cytosol"/>
    <property type="evidence" value="ECO:0007669"/>
    <property type="project" value="TreeGrafter"/>
</dbReference>
<feature type="compositionally biased region" description="Low complexity" evidence="3">
    <location>
        <begin position="370"/>
        <end position="384"/>
    </location>
</feature>
<reference evidence="6 7" key="1">
    <citation type="journal article" date="2010" name="Proc. Natl. Acad. Sci. U.S.A.">
        <title>Insights into evolution of multicellular fungi from the assembled chromosomes of the mushroom Coprinopsis cinerea (Coprinus cinereus).</title>
        <authorList>
            <person name="Stajich J.E."/>
            <person name="Wilke S.K."/>
            <person name="Ahren D."/>
            <person name="Au C.H."/>
            <person name="Birren B.W."/>
            <person name="Borodovsky M."/>
            <person name="Burns C."/>
            <person name="Canback B."/>
            <person name="Casselton L.A."/>
            <person name="Cheng C.K."/>
            <person name="Deng J."/>
            <person name="Dietrich F.S."/>
            <person name="Fargo D.C."/>
            <person name="Farman M.L."/>
            <person name="Gathman A.C."/>
            <person name="Goldberg J."/>
            <person name="Guigo R."/>
            <person name="Hoegger P.J."/>
            <person name="Hooker J.B."/>
            <person name="Huggins A."/>
            <person name="James T.Y."/>
            <person name="Kamada T."/>
            <person name="Kilaru S."/>
            <person name="Kodira C."/>
            <person name="Kues U."/>
            <person name="Kupfer D."/>
            <person name="Kwan H.S."/>
            <person name="Lomsadze A."/>
            <person name="Li W."/>
            <person name="Lilly W.W."/>
            <person name="Ma L.J."/>
            <person name="Mackey A.J."/>
            <person name="Manning G."/>
            <person name="Martin F."/>
            <person name="Muraguchi H."/>
            <person name="Natvig D.O."/>
            <person name="Palmerini H."/>
            <person name="Ramesh M.A."/>
            <person name="Rehmeyer C.J."/>
            <person name="Roe B.A."/>
            <person name="Shenoy N."/>
            <person name="Stanke M."/>
            <person name="Ter-Hovhannisyan V."/>
            <person name="Tunlid A."/>
            <person name="Velagapudi R."/>
            <person name="Vision T.J."/>
            <person name="Zeng Q."/>
            <person name="Zolan M.E."/>
            <person name="Pukkila P.J."/>
        </authorList>
    </citation>
    <scope>NUCLEOTIDE SEQUENCE [LARGE SCALE GENOMIC DNA]</scope>
    <source>
        <strain evidence="7">Okayama-7 / 130 / ATCC MYA-4618 / FGSC 9003</strain>
    </source>
</reference>
<dbReference type="VEuPathDB" id="FungiDB:CC1G_05293"/>
<evidence type="ECO:0000256" key="3">
    <source>
        <dbReference type="SAM" id="MobiDB-lite"/>
    </source>
</evidence>
<feature type="region of interest" description="Disordered" evidence="3">
    <location>
        <begin position="170"/>
        <end position="244"/>
    </location>
</feature>
<dbReference type="eggNOG" id="KOG2283">
    <property type="taxonomic scope" value="Eukaryota"/>
</dbReference>
<feature type="region of interest" description="Disordered" evidence="3">
    <location>
        <begin position="514"/>
        <end position="534"/>
    </location>
</feature>
<dbReference type="GeneID" id="6017049"/>
<dbReference type="OrthoDB" id="5632at2759"/>
<dbReference type="InParanoid" id="A8PCI5"/>
<protein>
    <recommendedName>
        <fullName evidence="1">phosphatidylinositol-3,4,5-trisphosphate 3-phosphatase</fullName>
        <ecNumber evidence="1">3.1.3.67</ecNumber>
    </recommendedName>
</protein>
<dbReference type="STRING" id="240176.A8PCI5"/>
<evidence type="ECO:0000256" key="1">
    <source>
        <dbReference type="ARBA" id="ARBA00013015"/>
    </source>
</evidence>
<evidence type="ECO:0000313" key="6">
    <source>
        <dbReference type="EMBL" id="EAU81463.1"/>
    </source>
</evidence>
<dbReference type="InterPro" id="IPR051281">
    <property type="entry name" value="Dual-spec_lipid-protein_phosph"/>
</dbReference>